<accession>A0A5B1CK12</accession>
<evidence type="ECO:0000256" key="1">
    <source>
        <dbReference type="SAM" id="MobiDB-lite"/>
    </source>
</evidence>
<feature type="transmembrane region" description="Helical" evidence="2">
    <location>
        <begin position="21"/>
        <end position="44"/>
    </location>
</feature>
<keyword evidence="4" id="KW-1185">Reference proteome</keyword>
<gene>
    <name evidence="3" type="ORF">LF1_26080</name>
</gene>
<keyword evidence="2" id="KW-0472">Membrane</keyword>
<dbReference type="Proteomes" id="UP000322699">
    <property type="component" value="Unassembled WGS sequence"/>
</dbReference>
<evidence type="ECO:0008006" key="5">
    <source>
        <dbReference type="Google" id="ProtNLM"/>
    </source>
</evidence>
<dbReference type="EMBL" id="VRLW01000001">
    <property type="protein sequence ID" value="KAA1260069.1"/>
    <property type="molecule type" value="Genomic_DNA"/>
</dbReference>
<dbReference type="OrthoDB" id="222645at2"/>
<proteinExistence type="predicted"/>
<reference evidence="3 4" key="1">
    <citation type="submission" date="2019-08" db="EMBL/GenBank/DDBJ databases">
        <title>Deep-cultivation of Planctomycetes and their phenomic and genomic characterization uncovers novel biology.</title>
        <authorList>
            <person name="Wiegand S."/>
            <person name="Jogler M."/>
            <person name="Boedeker C."/>
            <person name="Pinto D."/>
            <person name="Vollmers J."/>
            <person name="Rivas-Marin E."/>
            <person name="Kohn T."/>
            <person name="Peeters S.H."/>
            <person name="Heuer A."/>
            <person name="Rast P."/>
            <person name="Oberbeckmann S."/>
            <person name="Bunk B."/>
            <person name="Jeske O."/>
            <person name="Meyerdierks A."/>
            <person name="Storesund J.E."/>
            <person name="Kallscheuer N."/>
            <person name="Luecker S."/>
            <person name="Lage O.M."/>
            <person name="Pohl T."/>
            <person name="Merkel B.J."/>
            <person name="Hornburger P."/>
            <person name="Mueller R.-W."/>
            <person name="Bruemmer F."/>
            <person name="Labrenz M."/>
            <person name="Spormann A.M."/>
            <person name="Op Den Camp H."/>
            <person name="Overmann J."/>
            <person name="Amann R."/>
            <person name="Jetten M.S.M."/>
            <person name="Mascher T."/>
            <person name="Medema M.H."/>
            <person name="Devos D.P."/>
            <person name="Kaster A.-K."/>
            <person name="Ovreas L."/>
            <person name="Rohde M."/>
            <person name="Galperin M.Y."/>
            <person name="Jogler C."/>
        </authorList>
    </citation>
    <scope>NUCLEOTIDE SEQUENCE [LARGE SCALE GENOMIC DNA]</scope>
    <source>
        <strain evidence="3 4">LF1</strain>
    </source>
</reference>
<evidence type="ECO:0000313" key="4">
    <source>
        <dbReference type="Proteomes" id="UP000322699"/>
    </source>
</evidence>
<evidence type="ECO:0000313" key="3">
    <source>
        <dbReference type="EMBL" id="KAA1260069.1"/>
    </source>
</evidence>
<evidence type="ECO:0000256" key="2">
    <source>
        <dbReference type="SAM" id="Phobius"/>
    </source>
</evidence>
<feature type="region of interest" description="Disordered" evidence="1">
    <location>
        <begin position="334"/>
        <end position="353"/>
    </location>
</feature>
<dbReference type="AlphaFoldDB" id="A0A5B1CK12"/>
<dbReference type="SUPFAM" id="SSF48452">
    <property type="entry name" value="TPR-like"/>
    <property type="match status" value="1"/>
</dbReference>
<keyword evidence="2" id="KW-0812">Transmembrane</keyword>
<sequence length="970" mass="107663">MNSSAQLSTANRDQSTQLGAVAGKILIALMVGCGLFFSTTIAFAQHAEFTDEDFAKLSEGDYATRHQATMNMWKNRDRSRNAVQRAARNEDPEIAGRAKWILRKWRLGALPDTPPELSRLLDDGDGQSAILRLIENGQFGAAVVAVEESAGTPAREAISRRVTAAVTQRFPVYAQLAMKSQSVTQLLKLIDLVAETPEMSLCRIRLMQHLDLPIDDENLLPKSSSAWPEIQQQQTRIALLVELGQFDAAIEIGIQSNNPELIRRCQMIAGDWQGLKNDAYQSATRMERNTDENDSVAMWKHWSDVLVAASRTGDTAKIDEAVTRLTLSDVEQQQLQAEGQDESTDKSTETPRQRPLELRWRSLALHGNLQPAMSILSAVDQADVVNLWLTLSRPEKAFASLETTTTEIDQNLHQWIDQAIKKQRDSSENALAAETQRLLSLMQVLTIVGRDDAAWLIASGLSSGHGNTVATEGAGELVSSAVLDGLSGVGRSDWAFKLAMQMDTPSDAGKGEDSISASRMAAIAGSLPETSEETLEVVLAAMKSMQPKWSFAKRLEAAGQLLRGKIPDKFDPQTDFRRFYEFVGRPRSTRNLAARFSRSATLRGNMQIVWMLSRLDQPDLSSSLLQLLAQSGDPDAILEIANRALDSGDLDSAEMIFQTIRESATLNGNRGVMFGGEKVHRIASYPSLTVTGKALVGQWIVAKSRRDEANANALKREIEVVLCGPSAALRRSVADALSKRGEKEWAAEVYEGMLASSWFSPEQSLDFYQDARRFALLASKTDPSSAARWFDLAMIQIIDSNQFLPTAFVTLPVYVHRWYLEAAIENGDPVQAEYRVNESLKLDPMDLDLTERLLPPMRDAGMHDLADQTLLKVLQRCESHAKEFPDDAMTLNNVAWVAAVNRKHLDRALKLSRQAVRTEPDSAIYRDTLAEILFLKNQPEQAIQIEQDCVLDDPGQWHLHEQIERFSKAL</sequence>
<name>A0A5B1CK12_9BACT</name>
<dbReference type="InterPro" id="IPR011990">
    <property type="entry name" value="TPR-like_helical_dom_sf"/>
</dbReference>
<feature type="compositionally biased region" description="Basic and acidic residues" evidence="1">
    <location>
        <begin position="343"/>
        <end position="353"/>
    </location>
</feature>
<comment type="caution">
    <text evidence="3">The sequence shown here is derived from an EMBL/GenBank/DDBJ whole genome shotgun (WGS) entry which is preliminary data.</text>
</comment>
<protein>
    <recommendedName>
        <fullName evidence="5">Tetratricopeptide repeat protein</fullName>
    </recommendedName>
</protein>
<dbReference type="RefSeq" id="WP_068258988.1">
    <property type="nucleotide sequence ID" value="NZ_LWSK01000008.1"/>
</dbReference>
<keyword evidence="2" id="KW-1133">Transmembrane helix</keyword>
<dbReference type="Gene3D" id="1.25.40.10">
    <property type="entry name" value="Tetratricopeptide repeat domain"/>
    <property type="match status" value="1"/>
</dbReference>
<organism evidence="3 4">
    <name type="scientific">Rubripirellula obstinata</name>
    <dbReference type="NCBI Taxonomy" id="406547"/>
    <lineage>
        <taxon>Bacteria</taxon>
        <taxon>Pseudomonadati</taxon>
        <taxon>Planctomycetota</taxon>
        <taxon>Planctomycetia</taxon>
        <taxon>Pirellulales</taxon>
        <taxon>Pirellulaceae</taxon>
        <taxon>Rubripirellula</taxon>
    </lineage>
</organism>